<proteinExistence type="predicted"/>
<feature type="transmembrane region" description="Helical" evidence="1">
    <location>
        <begin position="239"/>
        <end position="256"/>
    </location>
</feature>
<evidence type="ECO:0000313" key="3">
    <source>
        <dbReference type="Proteomes" id="UP000596929"/>
    </source>
</evidence>
<protein>
    <submittedName>
        <fullName evidence="2">PTS system mannose/fructose/sorbose family transporter subunit IID</fullName>
    </submittedName>
</protein>
<sequence>MSNTIVENSNEVKKDKIVLTKKDINKSFVRWIFFSHSCYNYERLQGLGVAHAMSPIIKKLYKTKEDRAAALKRSMTFFNCEPTFGSLIHGFIIALEEKKANGEEIPDETINALKTSLMGPLSGIGDSVLQGLLAVVLLSIGIDMAREGNVFGPILFLLGTIIPVWGFGYVFFHKGYKLGRTVIQDILANGRIKTLTNAASVIGLSVMGAMTALNVKIATKVEFVTSTSTTKLQDMFDKILPNMLPLALVVLCWYLLSKNWKPTKIILLIFAIGFAGTLIGLF</sequence>
<feature type="transmembrane region" description="Helical" evidence="1">
    <location>
        <begin position="265"/>
        <end position="281"/>
    </location>
</feature>
<keyword evidence="1" id="KW-1133">Transmembrane helix</keyword>
<dbReference type="Pfam" id="PF03613">
    <property type="entry name" value="EIID-AGA"/>
    <property type="match status" value="1"/>
</dbReference>
<dbReference type="PANTHER" id="PTHR32502">
    <property type="entry name" value="N-ACETYLGALACTOSAMINE PERMEASE II COMPONENT-RELATED"/>
    <property type="match status" value="1"/>
</dbReference>
<dbReference type="EMBL" id="JACOOO010000038">
    <property type="protein sequence ID" value="MBC5630415.1"/>
    <property type="molecule type" value="Genomic_DNA"/>
</dbReference>
<dbReference type="RefSeq" id="WP_186860756.1">
    <property type="nucleotide sequence ID" value="NZ_JACOOO010000038.1"/>
</dbReference>
<feature type="transmembrane region" description="Helical" evidence="1">
    <location>
        <begin position="123"/>
        <end position="142"/>
    </location>
</feature>
<keyword evidence="1" id="KW-0812">Transmembrane</keyword>
<keyword evidence="3" id="KW-1185">Reference proteome</keyword>
<dbReference type="PANTHER" id="PTHR32502:SF23">
    <property type="entry name" value="TRANSPORT PROTEIN, PTS SYSTEM"/>
    <property type="match status" value="1"/>
</dbReference>
<organism evidence="2 3">
    <name type="scientific">Clostridium hominis</name>
    <dbReference type="NCBI Taxonomy" id="2763036"/>
    <lineage>
        <taxon>Bacteria</taxon>
        <taxon>Bacillati</taxon>
        <taxon>Bacillota</taxon>
        <taxon>Clostridia</taxon>
        <taxon>Eubacteriales</taxon>
        <taxon>Clostridiaceae</taxon>
        <taxon>Clostridium</taxon>
    </lineage>
</organism>
<evidence type="ECO:0000256" key="1">
    <source>
        <dbReference type="SAM" id="Phobius"/>
    </source>
</evidence>
<feature type="transmembrane region" description="Helical" evidence="1">
    <location>
        <begin position="154"/>
        <end position="173"/>
    </location>
</feature>
<dbReference type="PROSITE" id="PS51108">
    <property type="entry name" value="PTS_EIID"/>
    <property type="match status" value="1"/>
</dbReference>
<dbReference type="Proteomes" id="UP000596929">
    <property type="component" value="Unassembled WGS sequence"/>
</dbReference>
<dbReference type="InterPro" id="IPR050303">
    <property type="entry name" value="GatZ_KbaZ_carbometab"/>
</dbReference>
<keyword evidence="1" id="KW-0472">Membrane</keyword>
<evidence type="ECO:0000313" key="2">
    <source>
        <dbReference type="EMBL" id="MBC5630415.1"/>
    </source>
</evidence>
<dbReference type="InterPro" id="IPR004704">
    <property type="entry name" value="PTS_IID_man"/>
</dbReference>
<reference evidence="2 3" key="1">
    <citation type="submission" date="2020-08" db="EMBL/GenBank/DDBJ databases">
        <title>Genome public.</title>
        <authorList>
            <person name="Liu C."/>
            <person name="Sun Q."/>
        </authorList>
    </citation>
    <scope>NUCLEOTIDE SEQUENCE [LARGE SCALE GENOMIC DNA]</scope>
    <source>
        <strain evidence="2 3">NSJ-6</strain>
    </source>
</reference>
<comment type="caution">
    <text evidence="2">The sequence shown here is derived from an EMBL/GenBank/DDBJ whole genome shotgun (WGS) entry which is preliminary data.</text>
</comment>
<gene>
    <name evidence="2" type="ORF">H8S20_16270</name>
</gene>
<accession>A0ABR7DG62</accession>
<feature type="transmembrane region" description="Helical" evidence="1">
    <location>
        <begin position="194"/>
        <end position="219"/>
    </location>
</feature>
<name>A0ABR7DG62_9CLOT</name>